<evidence type="ECO:0000313" key="3">
    <source>
        <dbReference type="EMBL" id="CAB4205016.1"/>
    </source>
</evidence>
<sequence length="138" mass="14062">MASTSTYLSNAVVTINAVDMTGECSSANLTRTFDALESTNMSNTARTFVGGLENSSLVVDLYNSYVAASTYATLKSLVGTAVIVKIKPTSAATSATNPEHTLTGAFMGTLPLVVSSLGALDVCGGITFQGGVYSVATS</sequence>
<evidence type="ECO:0000313" key="1">
    <source>
        <dbReference type="EMBL" id="CAB4181111.1"/>
    </source>
</evidence>
<proteinExistence type="predicted"/>
<dbReference type="EMBL" id="LR797228">
    <property type="protein sequence ID" value="CAB4194785.1"/>
    <property type="molecule type" value="Genomic_DNA"/>
</dbReference>
<protein>
    <submittedName>
        <fullName evidence="4">Uncharacterized protein</fullName>
    </submittedName>
</protein>
<evidence type="ECO:0000313" key="2">
    <source>
        <dbReference type="EMBL" id="CAB4194785.1"/>
    </source>
</evidence>
<dbReference type="EMBL" id="LR797359">
    <property type="protein sequence ID" value="CAB4205016.1"/>
    <property type="molecule type" value="Genomic_DNA"/>
</dbReference>
<organism evidence="4">
    <name type="scientific">uncultured Caudovirales phage</name>
    <dbReference type="NCBI Taxonomy" id="2100421"/>
    <lineage>
        <taxon>Viruses</taxon>
        <taxon>Duplodnaviria</taxon>
        <taxon>Heunggongvirae</taxon>
        <taxon>Uroviricota</taxon>
        <taxon>Caudoviricetes</taxon>
        <taxon>Peduoviridae</taxon>
        <taxon>Maltschvirus</taxon>
        <taxon>Maltschvirus maltsch</taxon>
    </lineage>
</organism>
<reference evidence="4" key="1">
    <citation type="submission" date="2020-05" db="EMBL/GenBank/DDBJ databases">
        <authorList>
            <person name="Chiriac C."/>
            <person name="Salcher M."/>
            <person name="Ghai R."/>
            <person name="Kavagutti S V."/>
        </authorList>
    </citation>
    <scope>NUCLEOTIDE SEQUENCE</scope>
</reference>
<dbReference type="EMBL" id="LR798368">
    <property type="protein sequence ID" value="CAB5226710.1"/>
    <property type="molecule type" value="Genomic_DNA"/>
</dbReference>
<name>A0A6J7X7Q6_9CAUD</name>
<dbReference type="EMBL" id="LR797008">
    <property type="protein sequence ID" value="CAB4181111.1"/>
    <property type="molecule type" value="Genomic_DNA"/>
</dbReference>
<accession>A0A6J7X7Q6</accession>
<evidence type="ECO:0000313" key="4">
    <source>
        <dbReference type="EMBL" id="CAB5226710.1"/>
    </source>
</evidence>
<gene>
    <name evidence="1" type="ORF">UFOVP1062_16</name>
    <name evidence="2" type="ORF">UFOVP1284_19</name>
    <name evidence="3" type="ORF">UFOVP1404_7</name>
    <name evidence="4" type="ORF">UFOVP1512_10</name>
</gene>